<dbReference type="InterPro" id="IPR036271">
    <property type="entry name" value="Tet_transcr_reg_TetR-rel_C_sf"/>
</dbReference>
<dbReference type="SUPFAM" id="SSF46689">
    <property type="entry name" value="Homeodomain-like"/>
    <property type="match status" value="1"/>
</dbReference>
<keyword evidence="2 4" id="KW-0238">DNA-binding</keyword>
<dbReference type="PANTHER" id="PTHR47506">
    <property type="entry name" value="TRANSCRIPTIONAL REGULATORY PROTEIN"/>
    <property type="match status" value="1"/>
</dbReference>
<gene>
    <name evidence="6" type="ORF">CAL15_13705</name>
</gene>
<dbReference type="InterPro" id="IPR001647">
    <property type="entry name" value="HTH_TetR"/>
</dbReference>
<evidence type="ECO:0000256" key="1">
    <source>
        <dbReference type="ARBA" id="ARBA00023015"/>
    </source>
</evidence>
<name>A0A1W6ZDG3_9BORD</name>
<sequence>MDRRTDMIDGAAQAFEARGFRGIGVDEVLAPSGASTRTLYKHFGSRDGLVLAVLQARHRDFMQRLHARGETGDPVAQLFHVLERWLVEHGARGCLLLRARSEYAAANEDIVALVRGQKEEFEREIARRVRAVLGRANAGLATQIWLLFEGATAAASVADLSVVAAARRAAAVLVMAARGRTR</sequence>
<protein>
    <submittedName>
        <fullName evidence="6">TetR family transcriptional regulator</fullName>
    </submittedName>
</protein>
<evidence type="ECO:0000256" key="3">
    <source>
        <dbReference type="ARBA" id="ARBA00023163"/>
    </source>
</evidence>
<evidence type="ECO:0000256" key="2">
    <source>
        <dbReference type="ARBA" id="ARBA00023125"/>
    </source>
</evidence>
<feature type="domain" description="HTH tetR-type" evidence="5">
    <location>
        <begin position="1"/>
        <end position="61"/>
    </location>
</feature>
<dbReference type="EMBL" id="CP021111">
    <property type="protein sequence ID" value="ARP95347.1"/>
    <property type="molecule type" value="Genomic_DNA"/>
</dbReference>
<evidence type="ECO:0000313" key="7">
    <source>
        <dbReference type="Proteomes" id="UP000194161"/>
    </source>
</evidence>
<proteinExistence type="predicted"/>
<dbReference type="GO" id="GO:0003677">
    <property type="term" value="F:DNA binding"/>
    <property type="evidence" value="ECO:0007669"/>
    <property type="project" value="UniProtKB-UniRule"/>
</dbReference>
<evidence type="ECO:0000259" key="5">
    <source>
        <dbReference type="PROSITE" id="PS50977"/>
    </source>
</evidence>
<dbReference type="InterPro" id="IPR009057">
    <property type="entry name" value="Homeodomain-like_sf"/>
</dbReference>
<organism evidence="6 7">
    <name type="scientific">Bordetella genomosp. 13</name>
    <dbReference type="NCBI Taxonomy" id="463040"/>
    <lineage>
        <taxon>Bacteria</taxon>
        <taxon>Pseudomonadati</taxon>
        <taxon>Pseudomonadota</taxon>
        <taxon>Betaproteobacteria</taxon>
        <taxon>Burkholderiales</taxon>
        <taxon>Alcaligenaceae</taxon>
        <taxon>Bordetella</taxon>
    </lineage>
</organism>
<reference evidence="6 7" key="1">
    <citation type="submission" date="2017-05" db="EMBL/GenBank/DDBJ databases">
        <title>Complete and WGS of Bordetella genogroups.</title>
        <authorList>
            <person name="Spilker T."/>
            <person name="LiPuma J."/>
        </authorList>
    </citation>
    <scope>NUCLEOTIDE SEQUENCE [LARGE SCALE GENOMIC DNA]</scope>
    <source>
        <strain evidence="6 7">AU7206</strain>
    </source>
</reference>
<dbReference type="OrthoDB" id="5816932at2"/>
<dbReference type="STRING" id="463040.CAL15_13705"/>
<dbReference type="KEGG" id="bgm:CAL15_13705"/>
<dbReference type="PRINTS" id="PR00455">
    <property type="entry name" value="HTHTETR"/>
</dbReference>
<evidence type="ECO:0000256" key="4">
    <source>
        <dbReference type="PROSITE-ProRule" id="PRU00335"/>
    </source>
</evidence>
<dbReference type="Proteomes" id="UP000194161">
    <property type="component" value="Chromosome"/>
</dbReference>
<dbReference type="Pfam" id="PF00440">
    <property type="entry name" value="TetR_N"/>
    <property type="match status" value="1"/>
</dbReference>
<dbReference type="SUPFAM" id="SSF48498">
    <property type="entry name" value="Tetracyclin repressor-like, C-terminal domain"/>
    <property type="match status" value="1"/>
</dbReference>
<keyword evidence="3" id="KW-0804">Transcription</keyword>
<evidence type="ECO:0000313" key="6">
    <source>
        <dbReference type="EMBL" id="ARP95347.1"/>
    </source>
</evidence>
<feature type="DNA-binding region" description="H-T-H motif" evidence="4">
    <location>
        <begin position="24"/>
        <end position="43"/>
    </location>
</feature>
<dbReference type="AlphaFoldDB" id="A0A1W6ZDG3"/>
<dbReference type="Gene3D" id="1.10.357.10">
    <property type="entry name" value="Tetracycline Repressor, domain 2"/>
    <property type="match status" value="1"/>
</dbReference>
<keyword evidence="7" id="KW-1185">Reference proteome</keyword>
<accession>A0A1W6ZDG3</accession>
<dbReference type="PROSITE" id="PS50977">
    <property type="entry name" value="HTH_TETR_2"/>
    <property type="match status" value="1"/>
</dbReference>
<dbReference type="PANTHER" id="PTHR47506:SF6">
    <property type="entry name" value="HTH-TYPE TRANSCRIPTIONAL REPRESSOR NEMR"/>
    <property type="match status" value="1"/>
</dbReference>
<keyword evidence="1" id="KW-0805">Transcription regulation</keyword>